<dbReference type="InterPro" id="IPR036434">
    <property type="entry name" value="Beta_cellobiohydrolase_sf"/>
</dbReference>
<dbReference type="SUPFAM" id="SSF51989">
    <property type="entry name" value="Glycosyl hydrolases family 6, cellulases"/>
    <property type="match status" value="1"/>
</dbReference>
<organism evidence="4 5">
    <name type="scientific">Apodospora peruviana</name>
    <dbReference type="NCBI Taxonomy" id="516989"/>
    <lineage>
        <taxon>Eukaryota</taxon>
        <taxon>Fungi</taxon>
        <taxon>Dikarya</taxon>
        <taxon>Ascomycota</taxon>
        <taxon>Pezizomycotina</taxon>
        <taxon>Sordariomycetes</taxon>
        <taxon>Sordariomycetidae</taxon>
        <taxon>Sordariales</taxon>
        <taxon>Lasiosphaeriaceae</taxon>
        <taxon>Apodospora</taxon>
    </lineage>
</organism>
<proteinExistence type="inferred from homology"/>
<feature type="chain" id="PRO_5041769190" description="Glucanase" evidence="3">
    <location>
        <begin position="20"/>
        <end position="386"/>
    </location>
</feature>
<dbReference type="GO" id="GO:0030245">
    <property type="term" value="P:cellulose catabolic process"/>
    <property type="evidence" value="ECO:0007669"/>
    <property type="project" value="UniProtKB-KW"/>
</dbReference>
<sequence length="386" mass="41500">MKIVVTIAALLVSSGGSLALANQACPPVSVNASTNIWKNYVLNPNPFYRDHVLAAAEVIKDPTLKKQALKIADMGTFFWLDDNMALSKLRAVTDDVPCQNIVGIVLQGLTSGNCTLPSFRPVEFDTYQKAYVDPLASILRAKPTTVFAIIVEPDTLPAIIMNSTLSSCSGLASTYYRKNVAYALMALNLPNVVMYLDAGHGGTLGWELNLKPAAAELAAVYTAAGSPSQVRGIAVNIGGWNSWDASPGEFATTYESPRNYAQNERDFVKRLGNLLSKTGTPNHAIADTSRNGVYGLRREWTDWCNVNGAGFGRRPTADGTGLELADALVWAKGGGISDGTSNPASANYNPYCGKQDSFKPSPEKGEWNQAYFEMLLENAHPPIAVD</sequence>
<feature type="binding site" evidence="2">
    <location>
        <position position="303"/>
    </location>
    <ligand>
        <name>substrate</name>
    </ligand>
</feature>
<dbReference type="PIRSF" id="PIRSF001100">
    <property type="entry name" value="Beta_cellobiohydrolase"/>
    <property type="match status" value="1"/>
</dbReference>
<dbReference type="InterPro" id="IPR016288">
    <property type="entry name" value="Beta_cellobiohydrolase"/>
</dbReference>
<dbReference type="EMBL" id="JAUEDM010000002">
    <property type="protein sequence ID" value="KAK3326792.1"/>
    <property type="molecule type" value="Genomic_DNA"/>
</dbReference>
<evidence type="ECO:0000313" key="5">
    <source>
        <dbReference type="Proteomes" id="UP001283341"/>
    </source>
</evidence>
<protein>
    <recommendedName>
        <fullName evidence="3">Glucanase</fullName>
        <ecNumber evidence="3">3.2.1.-</ecNumber>
    </recommendedName>
</protein>
<keyword evidence="3" id="KW-0732">Signal</keyword>
<evidence type="ECO:0000256" key="3">
    <source>
        <dbReference type="RuleBase" id="RU361186"/>
    </source>
</evidence>
<feature type="binding site" evidence="2">
    <location>
        <position position="79"/>
    </location>
    <ligand>
        <name>substrate</name>
    </ligand>
</feature>
<dbReference type="PANTHER" id="PTHR34876:SF2">
    <property type="entry name" value="GLUCANASE"/>
    <property type="match status" value="1"/>
</dbReference>
<keyword evidence="3" id="KW-0326">Glycosidase</keyword>
<dbReference type="GO" id="GO:0004553">
    <property type="term" value="F:hydrolase activity, hydrolyzing O-glycosyl compounds"/>
    <property type="evidence" value="ECO:0007669"/>
    <property type="project" value="InterPro"/>
</dbReference>
<dbReference type="AlphaFoldDB" id="A0AAE0MBX3"/>
<keyword evidence="3" id="KW-0136">Cellulose degradation</keyword>
<reference evidence="4" key="2">
    <citation type="submission" date="2023-06" db="EMBL/GenBank/DDBJ databases">
        <authorList>
            <consortium name="Lawrence Berkeley National Laboratory"/>
            <person name="Haridas S."/>
            <person name="Hensen N."/>
            <person name="Bonometti L."/>
            <person name="Westerberg I."/>
            <person name="Brannstrom I.O."/>
            <person name="Guillou S."/>
            <person name="Cros-Aarteil S."/>
            <person name="Calhoun S."/>
            <person name="Kuo A."/>
            <person name="Mondo S."/>
            <person name="Pangilinan J."/>
            <person name="Riley R."/>
            <person name="Labutti K."/>
            <person name="Andreopoulos B."/>
            <person name="Lipzen A."/>
            <person name="Chen C."/>
            <person name="Yanf M."/>
            <person name="Daum C."/>
            <person name="Ng V."/>
            <person name="Clum A."/>
            <person name="Steindorff A."/>
            <person name="Ohm R."/>
            <person name="Martin F."/>
            <person name="Silar P."/>
            <person name="Natvig D."/>
            <person name="Lalanne C."/>
            <person name="Gautier V."/>
            <person name="Ament-Velasquez S.L."/>
            <person name="Kruys A."/>
            <person name="Hutchinson M.I."/>
            <person name="Powell A.J."/>
            <person name="Barry K."/>
            <person name="Miller A.N."/>
            <person name="Grigoriev I.V."/>
            <person name="Debuchy R."/>
            <person name="Gladieux P."/>
            <person name="Thoren M.H."/>
            <person name="Johannesson H."/>
        </authorList>
    </citation>
    <scope>NUCLEOTIDE SEQUENCE</scope>
    <source>
        <strain evidence="4">CBS 118394</strain>
    </source>
</reference>
<feature type="binding site" evidence="2">
    <location>
        <position position="332"/>
    </location>
    <ligand>
        <name>substrate</name>
    </ligand>
</feature>
<feature type="active site" description="Proton donor" evidence="1">
    <location>
        <position position="154"/>
    </location>
</feature>
<feature type="binding site" evidence="2">
    <location>
        <position position="81"/>
    </location>
    <ligand>
        <name>substrate</name>
    </ligand>
</feature>
<gene>
    <name evidence="4" type="ORF">B0H66DRAFT_513409</name>
</gene>
<keyword evidence="3" id="KW-0378">Hydrolase</keyword>
<accession>A0AAE0MBX3</accession>
<reference evidence="4" key="1">
    <citation type="journal article" date="2023" name="Mol. Phylogenet. Evol.">
        <title>Genome-scale phylogeny and comparative genomics of the fungal order Sordariales.</title>
        <authorList>
            <person name="Hensen N."/>
            <person name="Bonometti L."/>
            <person name="Westerberg I."/>
            <person name="Brannstrom I.O."/>
            <person name="Guillou S."/>
            <person name="Cros-Aarteil S."/>
            <person name="Calhoun S."/>
            <person name="Haridas S."/>
            <person name="Kuo A."/>
            <person name="Mondo S."/>
            <person name="Pangilinan J."/>
            <person name="Riley R."/>
            <person name="LaButti K."/>
            <person name="Andreopoulos B."/>
            <person name="Lipzen A."/>
            <person name="Chen C."/>
            <person name="Yan M."/>
            <person name="Daum C."/>
            <person name="Ng V."/>
            <person name="Clum A."/>
            <person name="Steindorff A."/>
            <person name="Ohm R.A."/>
            <person name="Martin F."/>
            <person name="Silar P."/>
            <person name="Natvig D.O."/>
            <person name="Lalanne C."/>
            <person name="Gautier V."/>
            <person name="Ament-Velasquez S.L."/>
            <person name="Kruys A."/>
            <person name="Hutchinson M.I."/>
            <person name="Powell A.J."/>
            <person name="Barry K."/>
            <person name="Miller A.N."/>
            <person name="Grigoriev I.V."/>
            <person name="Debuchy R."/>
            <person name="Gladieux P."/>
            <person name="Hiltunen Thoren M."/>
            <person name="Johannesson H."/>
        </authorList>
    </citation>
    <scope>NUCLEOTIDE SEQUENCE</scope>
    <source>
        <strain evidence="4">CBS 118394</strain>
    </source>
</reference>
<feature type="binding site" evidence="2">
    <location>
        <position position="200"/>
    </location>
    <ligand>
        <name>substrate</name>
    </ligand>
</feature>
<dbReference type="Proteomes" id="UP001283341">
    <property type="component" value="Unassembled WGS sequence"/>
</dbReference>
<dbReference type="EC" id="3.2.1.-" evidence="3"/>
<keyword evidence="5" id="KW-1185">Reference proteome</keyword>
<feature type="signal peptide" evidence="3">
    <location>
        <begin position="1"/>
        <end position="19"/>
    </location>
</feature>
<evidence type="ECO:0000256" key="1">
    <source>
        <dbReference type="PIRSR" id="PIRSR001100-1"/>
    </source>
</evidence>
<keyword evidence="3" id="KW-0624">Polysaccharide degradation</keyword>
<evidence type="ECO:0000256" key="2">
    <source>
        <dbReference type="PIRSR" id="PIRSR001100-2"/>
    </source>
</evidence>
<dbReference type="PANTHER" id="PTHR34876">
    <property type="match status" value="1"/>
</dbReference>
<dbReference type="Gene3D" id="3.20.20.40">
    <property type="entry name" value="1, 4-beta cellobiohydrolase"/>
    <property type="match status" value="1"/>
</dbReference>
<comment type="caution">
    <text evidence="4">The sequence shown here is derived from an EMBL/GenBank/DDBJ whole genome shotgun (WGS) entry which is preliminary data.</text>
</comment>
<dbReference type="Pfam" id="PF01341">
    <property type="entry name" value="Glyco_hydro_6"/>
    <property type="match status" value="1"/>
</dbReference>
<dbReference type="PRINTS" id="PR00733">
    <property type="entry name" value="GLHYDRLASE6"/>
</dbReference>
<name>A0AAE0MBX3_9PEZI</name>
<evidence type="ECO:0000313" key="4">
    <source>
        <dbReference type="EMBL" id="KAK3326792.1"/>
    </source>
</evidence>
<keyword evidence="3" id="KW-0119">Carbohydrate metabolism</keyword>
<feature type="active site" description="Proton acceptor" evidence="1">
    <location>
        <position position="338"/>
    </location>
</feature>
<comment type="similarity">
    <text evidence="3">Belongs to the glycosyl hydrolase family 6.</text>
</comment>